<reference evidence="9 10" key="1">
    <citation type="submission" date="2023-01" db="EMBL/GenBank/DDBJ databases">
        <title>Novel diversity within Roseofilum (Cyanobacteria; Desertifilaceae) from marine benthic mats with descriptions of four novel species.</title>
        <authorList>
            <person name="Wang Y."/>
            <person name="Berthold D.E."/>
            <person name="Hu J."/>
            <person name="Lefler F.W."/>
            <person name="Laughinghouse H.D. IV."/>
        </authorList>
    </citation>
    <scope>NUCLEOTIDE SEQUENCE [LARGE SCALE GENOMIC DNA]</scope>
    <source>
        <strain evidence="9 10">BLCC-M114</strain>
    </source>
</reference>
<evidence type="ECO:0000313" key="10">
    <source>
        <dbReference type="Proteomes" id="UP001235849"/>
    </source>
</evidence>
<dbReference type="InterPro" id="IPR054520">
    <property type="entry name" value="M_Eco57I_C"/>
</dbReference>
<feature type="domain" description="Type II methyltransferase M.TaqI-like" evidence="7">
    <location>
        <begin position="106"/>
        <end position="221"/>
    </location>
</feature>
<evidence type="ECO:0000313" key="9">
    <source>
        <dbReference type="EMBL" id="MDJ1177171.1"/>
    </source>
</evidence>
<dbReference type="PANTHER" id="PTHR33841:SF5">
    <property type="entry name" value="DNA METHYLASE (MODIFICATION METHYLASE) (METHYLTRANSFERASE)-RELATED"/>
    <property type="match status" value="1"/>
</dbReference>
<comment type="similarity">
    <text evidence="1">Belongs to the N(4)/N(6)-methyltransferase family.</text>
</comment>
<dbReference type="EC" id="2.1.1.72" evidence="2"/>
<dbReference type="PRINTS" id="PR00507">
    <property type="entry name" value="N12N6MTFRASE"/>
</dbReference>
<dbReference type="GO" id="GO:0032259">
    <property type="term" value="P:methylation"/>
    <property type="evidence" value="ECO:0007669"/>
    <property type="project" value="UniProtKB-KW"/>
</dbReference>
<evidence type="ECO:0000256" key="1">
    <source>
        <dbReference type="ARBA" id="ARBA00006594"/>
    </source>
</evidence>
<proteinExistence type="inferred from homology"/>
<organism evidence="9 10">
    <name type="scientific">Roseofilum capinflatum BLCC-M114</name>
    <dbReference type="NCBI Taxonomy" id="3022440"/>
    <lineage>
        <taxon>Bacteria</taxon>
        <taxon>Bacillati</taxon>
        <taxon>Cyanobacteriota</taxon>
        <taxon>Cyanophyceae</taxon>
        <taxon>Desertifilales</taxon>
        <taxon>Desertifilaceae</taxon>
        <taxon>Roseofilum</taxon>
        <taxon>Roseofilum capinflatum</taxon>
    </lineage>
</organism>
<dbReference type="PANTHER" id="PTHR33841">
    <property type="entry name" value="DNA METHYLTRANSFERASE YEEA-RELATED"/>
    <property type="match status" value="1"/>
</dbReference>
<name>A0ABT7BF61_9CYAN</name>
<gene>
    <name evidence="9" type="ORF">PMG25_24050</name>
</gene>
<accession>A0ABT7BF61</accession>
<dbReference type="PROSITE" id="PS00092">
    <property type="entry name" value="N6_MTASE"/>
    <property type="match status" value="1"/>
</dbReference>
<sequence>MKIFDQLESERQVLQAKLDSLKTQEERNAMGQFSTPITLAKDMLTHAKKIMPKYSKVRFLDPAFGTGSLYSALNTVFPSKQIELSTGYEIDEHYGKPACEFWSKTKLNYQLADFTKQKPPDEAEKYNLIVCNPPYVRHHHINGQKKRLQAEVLSVANIKLSGLSGLYCYFIVLSHSWMKKNGIAGWLIPSEFMDVNYGQAIKDYLLNKVTLLQIHRFDPNEVQFDDALVSSAIVWFKNKKPPKTHEVKFTYGGTLDNPADEKNVPLEILATEKKWTRFPLFKEREETNAPKLGDFFTVKRGIATGDNKFFILTREQIEIHGLPLEQFRPILPSPRYLDTTEVKADKKGFPDIKNPLFVLNCNLPIDEVKRLYPPLYIYLNQGIQSGVSERYLCKSRKIWYSQESRTESLFYFTYIGRSDKQSKKTFRFILNRSKAIVANSYLILYPQPSLRKEIDQNPELSKSLLKALNQIASKVMLNEGRVYGGGMHKIEPKELASVTAIEIGVILENVSKGKESLI</sequence>
<evidence type="ECO:0000259" key="7">
    <source>
        <dbReference type="Pfam" id="PF07669"/>
    </source>
</evidence>
<evidence type="ECO:0000256" key="5">
    <source>
        <dbReference type="ARBA" id="ARBA00022691"/>
    </source>
</evidence>
<evidence type="ECO:0000256" key="3">
    <source>
        <dbReference type="ARBA" id="ARBA00022603"/>
    </source>
</evidence>
<dbReference type="EMBL" id="JAQOSO010000120">
    <property type="protein sequence ID" value="MDJ1177171.1"/>
    <property type="molecule type" value="Genomic_DNA"/>
</dbReference>
<dbReference type="InterPro" id="IPR002052">
    <property type="entry name" value="DNA_methylase_N6_adenine_CS"/>
</dbReference>
<dbReference type="GO" id="GO:0008168">
    <property type="term" value="F:methyltransferase activity"/>
    <property type="evidence" value="ECO:0007669"/>
    <property type="project" value="UniProtKB-KW"/>
</dbReference>
<dbReference type="Gene3D" id="3.40.50.150">
    <property type="entry name" value="Vaccinia Virus protein VP39"/>
    <property type="match status" value="1"/>
</dbReference>
<keyword evidence="4" id="KW-0808">Transferase</keyword>
<evidence type="ECO:0000256" key="4">
    <source>
        <dbReference type="ARBA" id="ARBA00022679"/>
    </source>
</evidence>
<dbReference type="InterPro" id="IPR029063">
    <property type="entry name" value="SAM-dependent_MTases_sf"/>
</dbReference>
<comment type="caution">
    <text evidence="9">The sequence shown here is derived from an EMBL/GenBank/DDBJ whole genome shotgun (WGS) entry which is preliminary data.</text>
</comment>
<evidence type="ECO:0000256" key="6">
    <source>
        <dbReference type="ARBA" id="ARBA00047942"/>
    </source>
</evidence>
<evidence type="ECO:0000259" key="8">
    <source>
        <dbReference type="Pfam" id="PF22837"/>
    </source>
</evidence>
<comment type="catalytic activity">
    <reaction evidence="6">
        <text>a 2'-deoxyadenosine in DNA + S-adenosyl-L-methionine = an N(6)-methyl-2'-deoxyadenosine in DNA + S-adenosyl-L-homocysteine + H(+)</text>
        <dbReference type="Rhea" id="RHEA:15197"/>
        <dbReference type="Rhea" id="RHEA-COMP:12418"/>
        <dbReference type="Rhea" id="RHEA-COMP:12419"/>
        <dbReference type="ChEBI" id="CHEBI:15378"/>
        <dbReference type="ChEBI" id="CHEBI:57856"/>
        <dbReference type="ChEBI" id="CHEBI:59789"/>
        <dbReference type="ChEBI" id="CHEBI:90615"/>
        <dbReference type="ChEBI" id="CHEBI:90616"/>
        <dbReference type="EC" id="2.1.1.72"/>
    </reaction>
</comment>
<feature type="domain" description="Type II methyltransferase M.Eco57I C-terminal" evidence="8">
    <location>
        <begin position="284"/>
        <end position="499"/>
    </location>
</feature>
<keyword evidence="5" id="KW-0949">S-adenosyl-L-methionine</keyword>
<dbReference type="InterPro" id="IPR011639">
    <property type="entry name" value="MethylTrfase_TaqI-like_dom"/>
</dbReference>
<evidence type="ECO:0000256" key="2">
    <source>
        <dbReference type="ARBA" id="ARBA00011900"/>
    </source>
</evidence>
<dbReference type="SUPFAM" id="SSF53335">
    <property type="entry name" value="S-adenosyl-L-methionine-dependent methyltransferases"/>
    <property type="match status" value="1"/>
</dbReference>
<dbReference type="Pfam" id="PF07669">
    <property type="entry name" value="Eco57I"/>
    <property type="match status" value="1"/>
</dbReference>
<keyword evidence="3 9" id="KW-0489">Methyltransferase</keyword>
<dbReference type="Pfam" id="PF22837">
    <property type="entry name" value="M_Eco57I_C"/>
    <property type="match status" value="1"/>
</dbReference>
<keyword evidence="10" id="KW-1185">Reference proteome</keyword>
<dbReference type="InterPro" id="IPR050953">
    <property type="entry name" value="N4_N6_ade-DNA_methylase"/>
</dbReference>
<dbReference type="RefSeq" id="WP_283769415.1">
    <property type="nucleotide sequence ID" value="NZ_JAQOSO010000120.1"/>
</dbReference>
<protein>
    <recommendedName>
        <fullName evidence="2">site-specific DNA-methyltransferase (adenine-specific)</fullName>
        <ecNumber evidence="2">2.1.1.72</ecNumber>
    </recommendedName>
</protein>
<dbReference type="Proteomes" id="UP001235849">
    <property type="component" value="Unassembled WGS sequence"/>
</dbReference>